<evidence type="ECO:0000313" key="2">
    <source>
        <dbReference type="EMBL" id="VDI02972.1"/>
    </source>
</evidence>
<feature type="region of interest" description="Disordered" evidence="1">
    <location>
        <begin position="84"/>
        <end position="114"/>
    </location>
</feature>
<evidence type="ECO:0000313" key="3">
    <source>
        <dbReference type="Proteomes" id="UP000596742"/>
    </source>
</evidence>
<keyword evidence="3" id="KW-1185">Reference proteome</keyword>
<feature type="non-terminal residue" evidence="2">
    <location>
        <position position="114"/>
    </location>
</feature>
<dbReference type="Proteomes" id="UP000596742">
    <property type="component" value="Unassembled WGS sequence"/>
</dbReference>
<protein>
    <submittedName>
        <fullName evidence="2">Uncharacterized protein</fullName>
    </submittedName>
</protein>
<feature type="compositionally biased region" description="Polar residues" evidence="1">
    <location>
        <begin position="84"/>
        <end position="101"/>
    </location>
</feature>
<name>A0A8B6CCP0_MYTGA</name>
<dbReference type="EMBL" id="UYJE01001540">
    <property type="protein sequence ID" value="VDI02972.1"/>
    <property type="molecule type" value="Genomic_DNA"/>
</dbReference>
<accession>A0A8B6CCP0</accession>
<evidence type="ECO:0000256" key="1">
    <source>
        <dbReference type="SAM" id="MobiDB-lite"/>
    </source>
</evidence>
<feature type="compositionally biased region" description="Basic and acidic residues" evidence="1">
    <location>
        <begin position="104"/>
        <end position="114"/>
    </location>
</feature>
<proteinExistence type="predicted"/>
<sequence length="114" mass="12735">MDMDCEKESDDKLAIQELDQIMKMVGELTQKLRFKLHNNRLKWRELANIPTKREATGRTNVQATDSGIASSTYSGTSMVMDSNAFTGVQDTNPHQSSSIISSEVDGRHETSVEN</sequence>
<organism evidence="2 3">
    <name type="scientific">Mytilus galloprovincialis</name>
    <name type="common">Mediterranean mussel</name>
    <dbReference type="NCBI Taxonomy" id="29158"/>
    <lineage>
        <taxon>Eukaryota</taxon>
        <taxon>Metazoa</taxon>
        <taxon>Spiralia</taxon>
        <taxon>Lophotrochozoa</taxon>
        <taxon>Mollusca</taxon>
        <taxon>Bivalvia</taxon>
        <taxon>Autobranchia</taxon>
        <taxon>Pteriomorphia</taxon>
        <taxon>Mytilida</taxon>
        <taxon>Mytiloidea</taxon>
        <taxon>Mytilidae</taxon>
        <taxon>Mytilinae</taxon>
        <taxon>Mytilus</taxon>
    </lineage>
</organism>
<gene>
    <name evidence="2" type="ORF">MGAL_10B090130</name>
</gene>
<dbReference type="AlphaFoldDB" id="A0A8B6CCP0"/>
<reference evidence="2" key="1">
    <citation type="submission" date="2018-11" db="EMBL/GenBank/DDBJ databases">
        <authorList>
            <person name="Alioto T."/>
            <person name="Alioto T."/>
        </authorList>
    </citation>
    <scope>NUCLEOTIDE SEQUENCE</scope>
</reference>
<dbReference type="OrthoDB" id="6115374at2759"/>
<comment type="caution">
    <text evidence="2">The sequence shown here is derived from an EMBL/GenBank/DDBJ whole genome shotgun (WGS) entry which is preliminary data.</text>
</comment>